<name>A0A6J4HBQ7_9PROT</name>
<evidence type="ECO:0000256" key="1">
    <source>
        <dbReference type="SAM" id="MobiDB-lite"/>
    </source>
</evidence>
<feature type="compositionally biased region" description="Basic and acidic residues" evidence="1">
    <location>
        <begin position="8"/>
        <end position="21"/>
    </location>
</feature>
<protein>
    <submittedName>
        <fullName evidence="2">Uncharacterized protein</fullName>
    </submittedName>
</protein>
<reference evidence="2" key="1">
    <citation type="submission" date="2020-02" db="EMBL/GenBank/DDBJ databases">
        <authorList>
            <person name="Meier V. D."/>
        </authorList>
    </citation>
    <scope>NUCLEOTIDE SEQUENCE</scope>
    <source>
        <strain evidence="2">AVDCRST_MAG08</strain>
    </source>
</reference>
<proteinExistence type="predicted"/>
<feature type="compositionally biased region" description="Basic and acidic residues" evidence="1">
    <location>
        <begin position="69"/>
        <end position="87"/>
    </location>
</feature>
<dbReference type="EMBL" id="CADCTG010000049">
    <property type="protein sequence ID" value="CAA9217029.1"/>
    <property type="molecule type" value="Genomic_DNA"/>
</dbReference>
<dbReference type="AlphaFoldDB" id="A0A6J4HBQ7"/>
<feature type="compositionally biased region" description="Low complexity" evidence="1">
    <location>
        <begin position="37"/>
        <end position="53"/>
    </location>
</feature>
<feature type="non-terminal residue" evidence="2">
    <location>
        <position position="95"/>
    </location>
</feature>
<organism evidence="2">
    <name type="scientific">uncultured Acetobacteraceae bacterium</name>
    <dbReference type="NCBI Taxonomy" id="169975"/>
    <lineage>
        <taxon>Bacteria</taxon>
        <taxon>Pseudomonadati</taxon>
        <taxon>Pseudomonadota</taxon>
        <taxon>Alphaproteobacteria</taxon>
        <taxon>Acetobacterales</taxon>
        <taxon>Acetobacteraceae</taxon>
        <taxon>environmental samples</taxon>
    </lineage>
</organism>
<accession>A0A6J4HBQ7</accession>
<feature type="non-terminal residue" evidence="2">
    <location>
        <position position="1"/>
    </location>
</feature>
<evidence type="ECO:0000313" key="2">
    <source>
        <dbReference type="EMBL" id="CAA9217029.1"/>
    </source>
</evidence>
<feature type="region of interest" description="Disordered" evidence="1">
    <location>
        <begin position="1"/>
        <end position="95"/>
    </location>
</feature>
<sequence>GRRWRSPRGRERAFGPREGLARRGAGAPGRVVGGRGAPPRVVRPPAAHGVRGTRAGGDAGRARSNGPEGDLRARRDGGAGRRHDDGRGAGAAGRV</sequence>
<gene>
    <name evidence="2" type="ORF">AVDCRST_MAG08-442</name>
</gene>